<keyword evidence="1 4" id="KW-0560">Oxidoreductase</keyword>
<comment type="function">
    <text evidence="4">Has an important function as a repair enzyme for proteins that have been inactivated by oxidation. Catalyzes the reversible oxidation-reduction of methionine sulfoxide in proteins to methionine.</text>
</comment>
<dbReference type="Gene3D" id="3.30.1060.10">
    <property type="entry name" value="Peptide methionine sulphoxide reductase MsrA"/>
    <property type="match status" value="1"/>
</dbReference>
<dbReference type="SUPFAM" id="SSF55068">
    <property type="entry name" value="Peptide methionine sulfoxide reductase"/>
    <property type="match status" value="1"/>
</dbReference>
<dbReference type="EMBL" id="JACSQZ010000036">
    <property type="protein sequence ID" value="MBD7915539.1"/>
    <property type="molecule type" value="Genomic_DNA"/>
</dbReference>
<dbReference type="EC" id="1.8.4.11" evidence="4"/>
<protein>
    <recommendedName>
        <fullName evidence="4">Peptide methionine sulfoxide reductase MsrA</fullName>
        <shortName evidence="4">Protein-methionine-S-oxide reductase</shortName>
        <ecNumber evidence="4">1.8.4.11</ecNumber>
    </recommendedName>
    <alternativeName>
        <fullName evidence="4">Peptide-methionine (S)-S-oxide reductase</fullName>
        <shortName evidence="4">Peptide Met(O) reductase</shortName>
    </alternativeName>
</protein>
<comment type="caution">
    <text evidence="6">The sequence shown here is derived from an EMBL/GenBank/DDBJ whole genome shotgun (WGS) entry which is preliminary data.</text>
</comment>
<comment type="catalytic activity">
    <reaction evidence="2 4">
        <text>L-methionyl-[protein] + [thioredoxin]-disulfide + H2O = L-methionyl-(S)-S-oxide-[protein] + [thioredoxin]-dithiol</text>
        <dbReference type="Rhea" id="RHEA:14217"/>
        <dbReference type="Rhea" id="RHEA-COMP:10698"/>
        <dbReference type="Rhea" id="RHEA-COMP:10700"/>
        <dbReference type="Rhea" id="RHEA-COMP:12313"/>
        <dbReference type="Rhea" id="RHEA-COMP:12315"/>
        <dbReference type="ChEBI" id="CHEBI:15377"/>
        <dbReference type="ChEBI" id="CHEBI:16044"/>
        <dbReference type="ChEBI" id="CHEBI:29950"/>
        <dbReference type="ChEBI" id="CHEBI:44120"/>
        <dbReference type="ChEBI" id="CHEBI:50058"/>
        <dbReference type="EC" id="1.8.4.11"/>
    </reaction>
</comment>
<evidence type="ECO:0000256" key="1">
    <source>
        <dbReference type="ARBA" id="ARBA00023002"/>
    </source>
</evidence>
<dbReference type="InterPro" id="IPR050162">
    <property type="entry name" value="MsrA_MetSO_reductase"/>
</dbReference>
<evidence type="ECO:0000256" key="3">
    <source>
        <dbReference type="ARBA" id="ARBA00048782"/>
    </source>
</evidence>
<evidence type="ECO:0000256" key="4">
    <source>
        <dbReference type="HAMAP-Rule" id="MF_01401"/>
    </source>
</evidence>
<evidence type="ECO:0000256" key="2">
    <source>
        <dbReference type="ARBA" id="ARBA00047806"/>
    </source>
</evidence>
<comment type="similarity">
    <text evidence="4">Belongs to the MsrA Met sulfoxide reductase family.</text>
</comment>
<evidence type="ECO:0000313" key="6">
    <source>
        <dbReference type="EMBL" id="MBD7915539.1"/>
    </source>
</evidence>
<sequence length="156" mass="18145">MKKIVLAGGCFWGVEEFLSRINGVTYTEVGYSNGRTENPTYEDVCYKNTYFAEACLVEYDEKVLSLESLLKEYWSIIDPTVLNRQGPDVGSQYRTGIYYLDSSDLDIILKSKEEIQKNYDKKIVTEVVPLTNYYKAEEYHQKYLKKNPNGYCHIKL</sequence>
<gene>
    <name evidence="4 6" type="primary">msrA</name>
    <name evidence="6" type="ORF">H9660_10305</name>
</gene>
<dbReference type="NCBIfam" id="TIGR00401">
    <property type="entry name" value="msrA"/>
    <property type="match status" value="1"/>
</dbReference>
<dbReference type="InterPro" id="IPR036509">
    <property type="entry name" value="Met_Sox_Rdtase_MsrA_sf"/>
</dbReference>
<keyword evidence="7" id="KW-1185">Reference proteome</keyword>
<dbReference type="PANTHER" id="PTHR42799:SF2">
    <property type="entry name" value="MITOCHONDRIAL PEPTIDE METHIONINE SULFOXIDE REDUCTASE"/>
    <property type="match status" value="1"/>
</dbReference>
<dbReference type="PANTHER" id="PTHR42799">
    <property type="entry name" value="MITOCHONDRIAL PEPTIDE METHIONINE SULFOXIDE REDUCTASE"/>
    <property type="match status" value="1"/>
</dbReference>
<accession>A0ABR8Q552</accession>
<comment type="catalytic activity">
    <reaction evidence="3 4">
        <text>[thioredoxin]-disulfide + L-methionine + H2O = L-methionine (S)-S-oxide + [thioredoxin]-dithiol</text>
        <dbReference type="Rhea" id="RHEA:19993"/>
        <dbReference type="Rhea" id="RHEA-COMP:10698"/>
        <dbReference type="Rhea" id="RHEA-COMP:10700"/>
        <dbReference type="ChEBI" id="CHEBI:15377"/>
        <dbReference type="ChEBI" id="CHEBI:29950"/>
        <dbReference type="ChEBI" id="CHEBI:50058"/>
        <dbReference type="ChEBI" id="CHEBI:57844"/>
        <dbReference type="ChEBI" id="CHEBI:58772"/>
        <dbReference type="EC" id="1.8.4.11"/>
    </reaction>
</comment>
<dbReference type="Proteomes" id="UP000640335">
    <property type="component" value="Unassembled WGS sequence"/>
</dbReference>
<evidence type="ECO:0000313" key="7">
    <source>
        <dbReference type="Proteomes" id="UP000640335"/>
    </source>
</evidence>
<proteinExistence type="inferred from homology"/>
<dbReference type="HAMAP" id="MF_01401">
    <property type="entry name" value="MsrA"/>
    <property type="match status" value="1"/>
</dbReference>
<dbReference type="Pfam" id="PF01625">
    <property type="entry name" value="PMSR"/>
    <property type="match status" value="1"/>
</dbReference>
<dbReference type="RefSeq" id="WP_191750300.1">
    <property type="nucleotide sequence ID" value="NZ_JACSQZ010000036.1"/>
</dbReference>
<evidence type="ECO:0000259" key="5">
    <source>
        <dbReference type="Pfam" id="PF01625"/>
    </source>
</evidence>
<dbReference type="InterPro" id="IPR002569">
    <property type="entry name" value="Met_Sox_Rdtase_MsrA_dom"/>
</dbReference>
<organism evidence="6 7">
    <name type="scientific">Clostridium gallinarum</name>
    <dbReference type="NCBI Taxonomy" id="2762246"/>
    <lineage>
        <taxon>Bacteria</taxon>
        <taxon>Bacillati</taxon>
        <taxon>Bacillota</taxon>
        <taxon>Clostridia</taxon>
        <taxon>Eubacteriales</taxon>
        <taxon>Clostridiaceae</taxon>
        <taxon>Clostridium</taxon>
    </lineage>
</organism>
<feature type="domain" description="Peptide methionine sulphoxide reductase MsrA" evidence="5">
    <location>
        <begin position="3"/>
        <end position="153"/>
    </location>
</feature>
<dbReference type="GO" id="GO:0008113">
    <property type="term" value="F:peptide-methionine (S)-S-oxide reductase activity"/>
    <property type="evidence" value="ECO:0007669"/>
    <property type="project" value="UniProtKB-EC"/>
</dbReference>
<name>A0ABR8Q552_9CLOT</name>
<feature type="active site" evidence="4">
    <location>
        <position position="10"/>
    </location>
</feature>
<reference evidence="6 7" key="1">
    <citation type="submission" date="2020-08" db="EMBL/GenBank/DDBJ databases">
        <title>A Genomic Blueprint of the Chicken Gut Microbiome.</title>
        <authorList>
            <person name="Gilroy R."/>
            <person name="Ravi A."/>
            <person name="Getino M."/>
            <person name="Pursley I."/>
            <person name="Horton D.L."/>
            <person name="Alikhan N.-F."/>
            <person name="Baker D."/>
            <person name="Gharbi K."/>
            <person name="Hall N."/>
            <person name="Watson M."/>
            <person name="Adriaenssens E.M."/>
            <person name="Foster-Nyarko E."/>
            <person name="Jarju S."/>
            <person name="Secka A."/>
            <person name="Antonio M."/>
            <person name="Oren A."/>
            <person name="Chaudhuri R."/>
            <person name="La Ragione R.M."/>
            <person name="Hildebrand F."/>
            <person name="Pallen M.J."/>
        </authorList>
    </citation>
    <scope>NUCLEOTIDE SEQUENCE [LARGE SCALE GENOMIC DNA]</scope>
    <source>
        <strain evidence="6 7">Sa3CUN1</strain>
    </source>
</reference>